<comment type="caution">
    <text evidence="1">The sequence shown here is derived from an EMBL/GenBank/DDBJ whole genome shotgun (WGS) entry which is preliminary data.</text>
</comment>
<evidence type="ECO:0000313" key="2">
    <source>
        <dbReference type="Proteomes" id="UP001169823"/>
    </source>
</evidence>
<dbReference type="AlphaFoldDB" id="A0AAW7XPE8"/>
<organism evidence="1 2">
    <name type="scientific">Celeribacter halophilus</name>
    <dbReference type="NCBI Taxonomy" id="576117"/>
    <lineage>
        <taxon>Bacteria</taxon>
        <taxon>Pseudomonadati</taxon>
        <taxon>Pseudomonadota</taxon>
        <taxon>Alphaproteobacteria</taxon>
        <taxon>Rhodobacterales</taxon>
        <taxon>Roseobacteraceae</taxon>
        <taxon>Celeribacter</taxon>
    </lineage>
</organism>
<proteinExistence type="predicted"/>
<sequence>MDDADMKLFRSHKPRPNVSTLESRLFARMEKEMEHASCPSNGAVRLLRANRGWVDPSYKHTSLTETKATRWLPVNRALHAG</sequence>
<evidence type="ECO:0000313" key="1">
    <source>
        <dbReference type="EMBL" id="MDO6455995.1"/>
    </source>
</evidence>
<name>A0AAW7XPE8_9RHOB</name>
<dbReference type="EMBL" id="JAUOPJ010000002">
    <property type="protein sequence ID" value="MDO6455995.1"/>
    <property type="molecule type" value="Genomic_DNA"/>
</dbReference>
<reference evidence="1" key="1">
    <citation type="submission" date="2023-07" db="EMBL/GenBank/DDBJ databases">
        <title>Genome content predicts the carbon catabolic preferences of heterotrophic bacteria.</title>
        <authorList>
            <person name="Gralka M."/>
        </authorList>
    </citation>
    <scope>NUCLEOTIDE SEQUENCE</scope>
    <source>
        <strain evidence="1">I2M02</strain>
    </source>
</reference>
<dbReference type="RefSeq" id="WP_303494095.1">
    <property type="nucleotide sequence ID" value="NZ_JAUOPJ010000002.1"/>
</dbReference>
<gene>
    <name evidence="1" type="ORF">Q4494_02810</name>
</gene>
<dbReference type="Proteomes" id="UP001169823">
    <property type="component" value="Unassembled WGS sequence"/>
</dbReference>
<protein>
    <submittedName>
        <fullName evidence="1">Uncharacterized protein</fullName>
    </submittedName>
</protein>
<accession>A0AAW7XPE8</accession>